<protein>
    <submittedName>
        <fullName evidence="2">Uncharacterized protein</fullName>
    </submittedName>
</protein>
<name>A0A290Q743_9BACT</name>
<reference evidence="2 3" key="1">
    <citation type="submission" date="2017-09" db="EMBL/GenBank/DDBJ databases">
        <title>Complete genome sequence of Verrucomicrobial strain HZ-65, isolated from freshwater.</title>
        <authorList>
            <person name="Choi A."/>
        </authorList>
    </citation>
    <scope>NUCLEOTIDE SEQUENCE [LARGE SCALE GENOMIC DNA]</scope>
    <source>
        <strain evidence="2 3">HZ-65</strain>
    </source>
</reference>
<gene>
    <name evidence="2" type="ORF">CMV30_10305</name>
</gene>
<dbReference type="EMBL" id="CP023344">
    <property type="protein sequence ID" value="ATC64314.1"/>
    <property type="molecule type" value="Genomic_DNA"/>
</dbReference>
<feature type="transmembrane region" description="Helical" evidence="1">
    <location>
        <begin position="154"/>
        <end position="175"/>
    </location>
</feature>
<dbReference type="KEGG" id="vbh:CMV30_10305"/>
<keyword evidence="1" id="KW-0812">Transmembrane</keyword>
<sequence length="193" mass="21683">MKNLWKSPDNRPTPEETERQREALVASLRKEHRAFYLRIGLAMTLMLVPLIGMVKHVIEGGPFAFNREWAVLVLFALPWIGAVLFIRRQLRHRRSHANYERSVGQTLRAALDANHAAQQRAKILQGLLALTAPVMALCIWQLQAVGKARPHEAASLAAFMAIVIAASLGGIFWDARKLRPQERKLAALVAELE</sequence>
<feature type="transmembrane region" description="Helical" evidence="1">
    <location>
        <begin position="123"/>
        <end position="142"/>
    </location>
</feature>
<dbReference type="Proteomes" id="UP000217265">
    <property type="component" value="Chromosome"/>
</dbReference>
<feature type="transmembrane region" description="Helical" evidence="1">
    <location>
        <begin position="35"/>
        <end position="57"/>
    </location>
</feature>
<evidence type="ECO:0000256" key="1">
    <source>
        <dbReference type="SAM" id="Phobius"/>
    </source>
</evidence>
<dbReference type="AlphaFoldDB" id="A0A290Q743"/>
<evidence type="ECO:0000313" key="3">
    <source>
        <dbReference type="Proteomes" id="UP000217265"/>
    </source>
</evidence>
<accession>A0A290Q743</accession>
<evidence type="ECO:0000313" key="2">
    <source>
        <dbReference type="EMBL" id="ATC64314.1"/>
    </source>
</evidence>
<organism evidence="2 3">
    <name type="scientific">Nibricoccus aquaticus</name>
    <dbReference type="NCBI Taxonomy" id="2576891"/>
    <lineage>
        <taxon>Bacteria</taxon>
        <taxon>Pseudomonadati</taxon>
        <taxon>Verrucomicrobiota</taxon>
        <taxon>Opitutia</taxon>
        <taxon>Opitutales</taxon>
        <taxon>Opitutaceae</taxon>
        <taxon>Nibricoccus</taxon>
    </lineage>
</organism>
<keyword evidence="1" id="KW-0472">Membrane</keyword>
<keyword evidence="1" id="KW-1133">Transmembrane helix</keyword>
<keyword evidence="3" id="KW-1185">Reference proteome</keyword>
<feature type="transmembrane region" description="Helical" evidence="1">
    <location>
        <begin position="69"/>
        <end position="86"/>
    </location>
</feature>
<proteinExistence type="predicted"/>